<evidence type="ECO:0000256" key="1">
    <source>
        <dbReference type="SAM" id="Phobius"/>
    </source>
</evidence>
<dbReference type="EMBL" id="QPMH01000002">
    <property type="protein sequence ID" value="RDD63372.1"/>
    <property type="molecule type" value="Genomic_DNA"/>
</dbReference>
<protein>
    <submittedName>
        <fullName evidence="2">DUF2244 domain-containing protein</fullName>
    </submittedName>
</protein>
<gene>
    <name evidence="2" type="ORF">DRB17_02700</name>
</gene>
<dbReference type="Pfam" id="PF10003">
    <property type="entry name" value="DUF2244"/>
    <property type="match status" value="1"/>
</dbReference>
<keyword evidence="3" id="KW-1185">Reference proteome</keyword>
<dbReference type="RefSeq" id="WP_114580626.1">
    <property type="nucleotide sequence ID" value="NZ_QPMH01000002.1"/>
</dbReference>
<dbReference type="InterPro" id="IPR016990">
    <property type="entry name" value="UCP032162_TM"/>
</dbReference>
<feature type="transmembrane region" description="Helical" evidence="1">
    <location>
        <begin position="41"/>
        <end position="61"/>
    </location>
</feature>
<organism evidence="2 3">
    <name type="scientific">Ferruginivarius sediminum</name>
    <dbReference type="NCBI Taxonomy" id="2661937"/>
    <lineage>
        <taxon>Bacteria</taxon>
        <taxon>Pseudomonadati</taxon>
        <taxon>Pseudomonadota</taxon>
        <taxon>Alphaproteobacteria</taxon>
        <taxon>Rhodospirillales</taxon>
        <taxon>Rhodospirillaceae</taxon>
        <taxon>Ferruginivarius</taxon>
    </lineage>
</organism>
<evidence type="ECO:0000313" key="3">
    <source>
        <dbReference type="Proteomes" id="UP000253941"/>
    </source>
</evidence>
<dbReference type="InterPro" id="IPR019253">
    <property type="entry name" value="DUF2244_TM"/>
</dbReference>
<comment type="caution">
    <text evidence="2">The sequence shown here is derived from an EMBL/GenBank/DDBJ whole genome shotgun (WGS) entry which is preliminary data.</text>
</comment>
<dbReference type="AlphaFoldDB" id="A0A369TEW2"/>
<accession>A0A369TEW2</accession>
<keyword evidence="1" id="KW-0472">Membrane</keyword>
<dbReference type="Proteomes" id="UP000253941">
    <property type="component" value="Unassembled WGS sequence"/>
</dbReference>
<evidence type="ECO:0000313" key="2">
    <source>
        <dbReference type="EMBL" id="RDD63372.1"/>
    </source>
</evidence>
<name>A0A369TEW2_9PROT</name>
<proteinExistence type="predicted"/>
<keyword evidence="1" id="KW-0812">Transmembrane</keyword>
<dbReference type="PIRSF" id="PIRSF032162">
    <property type="entry name" value="UCP032162_imp"/>
    <property type="match status" value="1"/>
</dbReference>
<feature type="transmembrane region" description="Helical" evidence="1">
    <location>
        <begin position="67"/>
        <end position="86"/>
    </location>
</feature>
<reference evidence="2 3" key="1">
    <citation type="submission" date="2018-07" db="EMBL/GenBank/DDBJ databases">
        <title>Venubactetium sediminum gen. nov., sp. nov., isolated from a marine solar saltern.</title>
        <authorList>
            <person name="Wang S."/>
        </authorList>
    </citation>
    <scope>NUCLEOTIDE SEQUENCE [LARGE SCALE GENOMIC DNA]</scope>
    <source>
        <strain evidence="2 3">WD2A32</strain>
    </source>
</reference>
<keyword evidence="1" id="KW-1133">Transmembrane helix</keyword>
<sequence length="177" mass="19870">MNHPRHEGVEAHAHDGAYAIDDPVLFDAILTPHRSLSVRGFVTLMSAVCAISFFAGFGFFLMGAWPVVGFMGLDVLLIYAAFKINFRAARMYETVRLTRDDLLVERISPRGDKQRWQFQPAWLQVLMDDPPRHESQITLRSHGRSITIGSFLTAEERLDFAKALAQALDRAKSPSPA</sequence>